<keyword evidence="5" id="KW-0418">Kinase</keyword>
<dbReference type="Pfam" id="PF08447">
    <property type="entry name" value="PAS_3"/>
    <property type="match status" value="1"/>
</dbReference>
<dbReference type="InterPro" id="IPR000700">
    <property type="entry name" value="PAS-assoc_C"/>
</dbReference>
<evidence type="ECO:0000259" key="7">
    <source>
        <dbReference type="PROSITE" id="PS50112"/>
    </source>
</evidence>
<dbReference type="InterPro" id="IPR052162">
    <property type="entry name" value="Sensor_kinase/Photoreceptor"/>
</dbReference>
<dbReference type="InterPro" id="IPR036390">
    <property type="entry name" value="WH_DNA-bd_sf"/>
</dbReference>
<gene>
    <name evidence="9" type="ORF">L6E24_00700</name>
</gene>
<sequence>MGIEFKDLQQIKEIIDNCEDGICINEISNRINLHRNTVSKYLSILHLKGNVDIKKSGSSKKYYPSKRISETTVKNFFCNPYIIVNSNLKIRYANEAFYKISGFNQKQIIDYDLDSIQMPLFNDPHLKIQYKKTINGEMSTKHIGATINGREYYLFIRLIPTIFEERAKGFTIVLIDNTKFKDNISSPETGDCQYRNILENQMEYVCRLLPDMTITFTNKAFCRYIHKKEDEVAGLKFNPVIVDGDTVLEEIFDEISLEKPVKKITLKSLNYEGTVRHIEWNIKGIFDINNILMEYQATGRDISELKNAEEKLEVYKNNLEELIKKRTKELQTVNKKLFREILKQRDTEEHLNELIKEIRTVKYELSENETKLNFIMNAADLGTCDINYKKETIFLNKNALEIIGYSSKDFSKSLKNWDHMIHPEDYSYLMKKRKCFIEGDIAHIICEFRILCSNGNWRWISYTNTTTIRDNMATLVSATGILQDIDRRKKIEKNIEMQKDIALRLSESSGKSEATSYCLDSLLSILDMEFGLYYEMNPKSGDLKLVESRNTDEITNPFCSQYNKDSSFGALADSGTTIISGHKDPEGITFRHEILEEIKSAIMIPIKNKRSNYGCYLIYSYKITDIPDYSKTAIESVITNLINTIKKIEAQNHLKKSNKYHRGLIEICPDALVLISPAGKINDVNSACEEITGYNREELIGNDFSDYFSDPERASHGYKTAYKNGSLIDYRLEIKHKNGSLIKVSYNVSVYRNDDRTITGIFAVARKI</sequence>
<evidence type="ECO:0000313" key="10">
    <source>
        <dbReference type="Proteomes" id="UP001060368"/>
    </source>
</evidence>
<feature type="coiled-coil region" evidence="6">
    <location>
        <begin position="302"/>
        <end position="336"/>
    </location>
</feature>
<evidence type="ECO:0000256" key="4">
    <source>
        <dbReference type="ARBA" id="ARBA00022679"/>
    </source>
</evidence>
<evidence type="ECO:0000256" key="6">
    <source>
        <dbReference type="SAM" id="Coils"/>
    </source>
</evidence>
<evidence type="ECO:0000313" key="9">
    <source>
        <dbReference type="EMBL" id="UUX92679.1"/>
    </source>
</evidence>
<dbReference type="EMBL" id="CP096115">
    <property type="protein sequence ID" value="UUX92679.1"/>
    <property type="molecule type" value="Genomic_DNA"/>
</dbReference>
<dbReference type="PANTHER" id="PTHR43304">
    <property type="entry name" value="PHYTOCHROME-LIKE PROTEIN CPH1"/>
    <property type="match status" value="1"/>
</dbReference>
<dbReference type="Gene3D" id="1.10.10.10">
    <property type="entry name" value="Winged helix-like DNA-binding domain superfamily/Winged helix DNA-binding domain"/>
    <property type="match status" value="1"/>
</dbReference>
<dbReference type="EC" id="2.7.13.3" evidence="2"/>
<feature type="domain" description="PAC" evidence="8">
    <location>
        <begin position="262"/>
        <end position="314"/>
    </location>
</feature>
<keyword evidence="10" id="KW-1185">Reference proteome</keyword>
<dbReference type="Gene3D" id="3.30.450.20">
    <property type="entry name" value="PAS domain"/>
    <property type="match status" value="3"/>
</dbReference>
<evidence type="ECO:0000259" key="8">
    <source>
        <dbReference type="PROSITE" id="PS50113"/>
    </source>
</evidence>
<reference evidence="9" key="1">
    <citation type="submission" date="2022-04" db="EMBL/GenBank/DDBJ databases">
        <title>Complete genome of Methanoplanus endosymbiosus DSM 3599.</title>
        <authorList>
            <person name="Chen S.-C."/>
            <person name="You Y.-T."/>
            <person name="Zhou Y.-Z."/>
            <person name="Lai M.-C."/>
        </authorList>
    </citation>
    <scope>NUCLEOTIDE SEQUENCE</scope>
    <source>
        <strain evidence="9">DSM 3599</strain>
    </source>
</reference>
<organism evidence="9 10">
    <name type="scientific">Methanoplanus endosymbiosus</name>
    <dbReference type="NCBI Taxonomy" id="33865"/>
    <lineage>
        <taxon>Archaea</taxon>
        <taxon>Methanobacteriati</taxon>
        <taxon>Methanobacteriota</taxon>
        <taxon>Stenosarchaea group</taxon>
        <taxon>Methanomicrobia</taxon>
        <taxon>Methanomicrobiales</taxon>
        <taxon>Methanomicrobiaceae</taxon>
        <taxon>Methanoplanus</taxon>
    </lineage>
</organism>
<dbReference type="Proteomes" id="UP001060368">
    <property type="component" value="Chromosome"/>
</dbReference>
<feature type="domain" description="PAS" evidence="7">
    <location>
        <begin position="368"/>
        <end position="440"/>
    </location>
</feature>
<dbReference type="InterPro" id="IPR001610">
    <property type="entry name" value="PAC"/>
</dbReference>
<dbReference type="SMART" id="SM00091">
    <property type="entry name" value="PAS"/>
    <property type="match status" value="4"/>
</dbReference>
<comment type="catalytic activity">
    <reaction evidence="1">
        <text>ATP + protein L-histidine = ADP + protein N-phospho-L-histidine.</text>
        <dbReference type="EC" id="2.7.13.3"/>
    </reaction>
</comment>
<name>A0A9E7PPH5_9EURY</name>
<dbReference type="Pfam" id="PF13426">
    <property type="entry name" value="PAS_9"/>
    <property type="match status" value="3"/>
</dbReference>
<feature type="domain" description="PAC" evidence="8">
    <location>
        <begin position="444"/>
        <end position="497"/>
    </location>
</feature>
<dbReference type="InterPro" id="IPR013655">
    <property type="entry name" value="PAS_fold_3"/>
</dbReference>
<dbReference type="PROSITE" id="PS50112">
    <property type="entry name" value="PAS"/>
    <property type="match status" value="2"/>
</dbReference>
<proteinExistence type="predicted"/>
<dbReference type="InterPro" id="IPR035965">
    <property type="entry name" value="PAS-like_dom_sf"/>
</dbReference>
<protein>
    <recommendedName>
        <fullName evidence="2">histidine kinase</fullName>
        <ecNumber evidence="2">2.7.13.3</ecNumber>
    </recommendedName>
</protein>
<dbReference type="SMART" id="SM00086">
    <property type="entry name" value="PAC"/>
    <property type="match status" value="3"/>
</dbReference>
<dbReference type="GeneID" id="74306169"/>
<accession>A0A9E7PPH5</accession>
<evidence type="ECO:0000256" key="2">
    <source>
        <dbReference type="ARBA" id="ARBA00012438"/>
    </source>
</evidence>
<keyword evidence="6" id="KW-0175">Coiled coil</keyword>
<dbReference type="GO" id="GO:0004673">
    <property type="term" value="F:protein histidine kinase activity"/>
    <property type="evidence" value="ECO:0007669"/>
    <property type="project" value="UniProtKB-EC"/>
</dbReference>
<keyword evidence="4" id="KW-0808">Transferase</keyword>
<dbReference type="PROSITE" id="PS50113">
    <property type="entry name" value="PAC"/>
    <property type="match status" value="2"/>
</dbReference>
<dbReference type="RefSeq" id="WP_257742823.1">
    <property type="nucleotide sequence ID" value="NZ_CP096115.1"/>
</dbReference>
<dbReference type="SUPFAM" id="SSF46785">
    <property type="entry name" value="Winged helix' DNA-binding domain"/>
    <property type="match status" value="1"/>
</dbReference>
<dbReference type="InterPro" id="IPR036388">
    <property type="entry name" value="WH-like_DNA-bd_sf"/>
</dbReference>
<dbReference type="CDD" id="cd00130">
    <property type="entry name" value="PAS"/>
    <property type="match status" value="3"/>
</dbReference>
<dbReference type="AlphaFoldDB" id="A0A9E7PPH5"/>
<evidence type="ECO:0000256" key="5">
    <source>
        <dbReference type="ARBA" id="ARBA00022777"/>
    </source>
</evidence>
<feature type="domain" description="PAS" evidence="7">
    <location>
        <begin position="657"/>
        <end position="712"/>
    </location>
</feature>
<dbReference type="KEGG" id="mend:L6E24_00700"/>
<dbReference type="InterPro" id="IPR000014">
    <property type="entry name" value="PAS"/>
</dbReference>
<evidence type="ECO:0000256" key="1">
    <source>
        <dbReference type="ARBA" id="ARBA00000085"/>
    </source>
</evidence>
<evidence type="ECO:0000256" key="3">
    <source>
        <dbReference type="ARBA" id="ARBA00022553"/>
    </source>
</evidence>
<dbReference type="PANTHER" id="PTHR43304:SF1">
    <property type="entry name" value="PAC DOMAIN-CONTAINING PROTEIN"/>
    <property type="match status" value="1"/>
</dbReference>
<keyword evidence="3" id="KW-0597">Phosphoprotein</keyword>
<dbReference type="NCBIfam" id="TIGR00229">
    <property type="entry name" value="sensory_box"/>
    <property type="match status" value="3"/>
</dbReference>
<dbReference type="SUPFAM" id="SSF55785">
    <property type="entry name" value="PYP-like sensor domain (PAS domain)"/>
    <property type="match status" value="4"/>
</dbReference>